<comment type="caution">
    <text evidence="1">The sequence shown here is derived from an EMBL/GenBank/DDBJ whole genome shotgun (WGS) entry which is preliminary data.</text>
</comment>
<evidence type="ECO:0000313" key="2">
    <source>
        <dbReference type="Proteomes" id="UP000021315"/>
    </source>
</evidence>
<gene>
    <name evidence="1" type="ORF">AW06_002195</name>
</gene>
<organism evidence="1 2">
    <name type="scientific">Candidatus Accumulibacter cognatus</name>
    <dbReference type="NCBI Taxonomy" id="2954383"/>
    <lineage>
        <taxon>Bacteria</taxon>
        <taxon>Pseudomonadati</taxon>
        <taxon>Pseudomonadota</taxon>
        <taxon>Betaproteobacteria</taxon>
        <taxon>Candidatus Accumulibacter</taxon>
    </lineage>
</organism>
<dbReference type="STRING" id="1453999.AW06_002195"/>
<dbReference type="Proteomes" id="UP000021315">
    <property type="component" value="Unassembled WGS sequence"/>
</dbReference>
<name>A0A080MHK7_9PROT</name>
<dbReference type="EMBL" id="JDST02000047">
    <property type="protein sequence ID" value="KFB76719.1"/>
    <property type="molecule type" value="Genomic_DNA"/>
</dbReference>
<proteinExistence type="predicted"/>
<reference evidence="1" key="1">
    <citation type="submission" date="2014-02" db="EMBL/GenBank/DDBJ databases">
        <title>Expanding our view of genomic diversity in Candidatus Accumulibacter clades.</title>
        <authorList>
            <person name="Skennerton C.T."/>
            <person name="Barr J.J."/>
            <person name="Slater F.R."/>
            <person name="Bond P.L."/>
            <person name="Tyson G.W."/>
        </authorList>
    </citation>
    <scope>NUCLEOTIDE SEQUENCE [LARGE SCALE GENOMIC DNA]</scope>
</reference>
<keyword evidence="2" id="KW-1185">Reference proteome</keyword>
<protein>
    <submittedName>
        <fullName evidence="1">Uncharacterized protein</fullName>
    </submittedName>
</protein>
<sequence length="34" mass="3854">MPLISCDEAFDTRVLAARLAARPKRLAKLLERLD</sequence>
<accession>A0A080MHK7</accession>
<dbReference type="AlphaFoldDB" id="A0A080MHK7"/>
<evidence type="ECO:0000313" key="1">
    <source>
        <dbReference type="EMBL" id="KFB76719.1"/>
    </source>
</evidence>